<accession>D6TBQ1</accession>
<evidence type="ECO:0000313" key="2">
    <source>
        <dbReference type="Proteomes" id="UP000004508"/>
    </source>
</evidence>
<reference evidence="1 2" key="1">
    <citation type="journal article" date="2011" name="Stand. Genomic Sci.">
        <title>Non-contiguous finished genome sequence and contextual data of the filamentous soil bacterium Ktedonobacter racemifer type strain (SOSP1-21).</title>
        <authorList>
            <person name="Chang Y.J."/>
            <person name="Land M."/>
            <person name="Hauser L."/>
            <person name="Chertkov O."/>
            <person name="Del Rio T.G."/>
            <person name="Nolan M."/>
            <person name="Copeland A."/>
            <person name="Tice H."/>
            <person name="Cheng J.F."/>
            <person name="Lucas S."/>
            <person name="Han C."/>
            <person name="Goodwin L."/>
            <person name="Pitluck S."/>
            <person name="Ivanova N."/>
            <person name="Ovchinikova G."/>
            <person name="Pati A."/>
            <person name="Chen A."/>
            <person name="Palaniappan K."/>
            <person name="Mavromatis K."/>
            <person name="Liolios K."/>
            <person name="Brettin T."/>
            <person name="Fiebig A."/>
            <person name="Rohde M."/>
            <person name="Abt B."/>
            <person name="Goker M."/>
            <person name="Detter J.C."/>
            <person name="Woyke T."/>
            <person name="Bristow J."/>
            <person name="Eisen J.A."/>
            <person name="Markowitz V."/>
            <person name="Hugenholtz P."/>
            <person name="Kyrpides N.C."/>
            <person name="Klenk H.P."/>
            <person name="Lapidus A."/>
        </authorList>
    </citation>
    <scope>NUCLEOTIDE SEQUENCE [LARGE SCALE GENOMIC DNA]</scope>
    <source>
        <strain evidence="2">DSM 44963</strain>
    </source>
</reference>
<gene>
    <name evidence="1" type="ORF">Krac_11412</name>
</gene>
<evidence type="ECO:0000313" key="1">
    <source>
        <dbReference type="EMBL" id="EFH89833.1"/>
    </source>
</evidence>
<organism evidence="1 2">
    <name type="scientific">Ktedonobacter racemifer DSM 44963</name>
    <dbReference type="NCBI Taxonomy" id="485913"/>
    <lineage>
        <taxon>Bacteria</taxon>
        <taxon>Bacillati</taxon>
        <taxon>Chloroflexota</taxon>
        <taxon>Ktedonobacteria</taxon>
        <taxon>Ktedonobacterales</taxon>
        <taxon>Ktedonobacteraceae</taxon>
        <taxon>Ktedonobacter</taxon>
    </lineage>
</organism>
<protein>
    <submittedName>
        <fullName evidence="1">Uncharacterized protein</fullName>
    </submittedName>
</protein>
<name>D6TBQ1_KTERA</name>
<comment type="caution">
    <text evidence="1">The sequence shown here is derived from an EMBL/GenBank/DDBJ whole genome shotgun (WGS) entry which is preliminary data.</text>
</comment>
<proteinExistence type="predicted"/>
<keyword evidence="2" id="KW-1185">Reference proteome</keyword>
<dbReference type="EMBL" id="ADVG01000001">
    <property type="protein sequence ID" value="EFH89833.1"/>
    <property type="molecule type" value="Genomic_DNA"/>
</dbReference>
<dbReference type="AlphaFoldDB" id="D6TBQ1"/>
<dbReference type="Proteomes" id="UP000004508">
    <property type="component" value="Unassembled WGS sequence"/>
</dbReference>
<sequence>MLLHRLVVFYLHNHIEQQLVQLMLLKAELIVSFILRYYTSYGLGTRFATKKLDKSI</sequence>
<dbReference type="InParanoid" id="D6TBQ1"/>